<keyword evidence="4" id="KW-0547">Nucleotide-binding</keyword>
<dbReference type="InterPro" id="IPR050338">
    <property type="entry name" value="DisA"/>
</dbReference>
<feature type="non-terminal residue" evidence="7">
    <location>
        <position position="82"/>
    </location>
</feature>
<evidence type="ECO:0000256" key="4">
    <source>
        <dbReference type="ARBA" id="ARBA00022741"/>
    </source>
</evidence>
<gene>
    <name evidence="7" type="ORF">S06H3_65826</name>
</gene>
<keyword evidence="5" id="KW-0067">ATP-binding</keyword>
<evidence type="ECO:0000313" key="7">
    <source>
        <dbReference type="EMBL" id="GAI71829.1"/>
    </source>
</evidence>
<keyword evidence="3" id="KW-0548">Nucleotidyltransferase</keyword>
<comment type="catalytic activity">
    <reaction evidence="1">
        <text>2 ATP = 3',3'-c-di-AMP + 2 diphosphate</text>
        <dbReference type="Rhea" id="RHEA:35655"/>
        <dbReference type="ChEBI" id="CHEBI:30616"/>
        <dbReference type="ChEBI" id="CHEBI:33019"/>
        <dbReference type="ChEBI" id="CHEBI:71500"/>
        <dbReference type="EC" id="2.7.7.85"/>
    </reaction>
</comment>
<dbReference type="PROSITE" id="PS51794">
    <property type="entry name" value="DAC"/>
    <property type="match status" value="1"/>
</dbReference>
<keyword evidence="2" id="KW-0808">Transferase</keyword>
<accession>X1SVH7</accession>
<dbReference type="InterPro" id="IPR003390">
    <property type="entry name" value="DNA_integrity_scan_DisA_N"/>
</dbReference>
<protein>
    <recommendedName>
        <fullName evidence="6">DAC domain-containing protein</fullName>
    </recommendedName>
</protein>
<dbReference type="Gene3D" id="3.40.1700.10">
    <property type="entry name" value="DNA integrity scanning protein, DisA, N-terminal domain"/>
    <property type="match status" value="1"/>
</dbReference>
<feature type="domain" description="DAC" evidence="6">
    <location>
        <begin position="1"/>
        <end position="82"/>
    </location>
</feature>
<dbReference type="GO" id="GO:0005524">
    <property type="term" value="F:ATP binding"/>
    <property type="evidence" value="ECO:0007669"/>
    <property type="project" value="UniProtKB-KW"/>
</dbReference>
<sequence>VDNEELSKIIKTGFRINAKFSHQRLVELAKMDGAIILSKDIKKILYANTLLSPSQEIITKETGIRHKAAERTAKQANTIVIA</sequence>
<evidence type="ECO:0000259" key="6">
    <source>
        <dbReference type="PROSITE" id="PS51794"/>
    </source>
</evidence>
<dbReference type="PANTHER" id="PTHR34185">
    <property type="entry name" value="DIADENYLATE CYCLASE"/>
    <property type="match status" value="1"/>
</dbReference>
<dbReference type="InterPro" id="IPR036888">
    <property type="entry name" value="DNA_integrity_DisA_N_sf"/>
</dbReference>
<dbReference type="Pfam" id="PF02457">
    <property type="entry name" value="DAC"/>
    <property type="match status" value="1"/>
</dbReference>
<reference evidence="7" key="1">
    <citation type="journal article" date="2014" name="Front. Microbiol.">
        <title>High frequency of phylogenetically diverse reductive dehalogenase-homologous genes in deep subseafloor sedimentary metagenomes.</title>
        <authorList>
            <person name="Kawai M."/>
            <person name="Futagami T."/>
            <person name="Toyoda A."/>
            <person name="Takaki Y."/>
            <person name="Nishi S."/>
            <person name="Hori S."/>
            <person name="Arai W."/>
            <person name="Tsubouchi T."/>
            <person name="Morono Y."/>
            <person name="Uchiyama I."/>
            <person name="Ito T."/>
            <person name="Fujiyama A."/>
            <person name="Inagaki F."/>
            <person name="Takami H."/>
        </authorList>
    </citation>
    <scope>NUCLEOTIDE SEQUENCE</scope>
    <source>
        <strain evidence="7">Expedition CK06-06</strain>
    </source>
</reference>
<organism evidence="7">
    <name type="scientific">marine sediment metagenome</name>
    <dbReference type="NCBI Taxonomy" id="412755"/>
    <lineage>
        <taxon>unclassified sequences</taxon>
        <taxon>metagenomes</taxon>
        <taxon>ecological metagenomes</taxon>
    </lineage>
</organism>
<feature type="non-terminal residue" evidence="7">
    <location>
        <position position="1"/>
    </location>
</feature>
<evidence type="ECO:0000256" key="5">
    <source>
        <dbReference type="ARBA" id="ARBA00022840"/>
    </source>
</evidence>
<dbReference type="GO" id="GO:0106408">
    <property type="term" value="F:diadenylate cyclase activity"/>
    <property type="evidence" value="ECO:0007669"/>
    <property type="project" value="UniProtKB-EC"/>
</dbReference>
<dbReference type="EMBL" id="BARV01044509">
    <property type="protein sequence ID" value="GAI71829.1"/>
    <property type="molecule type" value="Genomic_DNA"/>
</dbReference>
<dbReference type="SUPFAM" id="SSF143597">
    <property type="entry name" value="YojJ-like"/>
    <property type="match status" value="1"/>
</dbReference>
<comment type="caution">
    <text evidence="7">The sequence shown here is derived from an EMBL/GenBank/DDBJ whole genome shotgun (WGS) entry which is preliminary data.</text>
</comment>
<evidence type="ECO:0000256" key="2">
    <source>
        <dbReference type="ARBA" id="ARBA00022679"/>
    </source>
</evidence>
<evidence type="ECO:0000256" key="1">
    <source>
        <dbReference type="ARBA" id="ARBA00000877"/>
    </source>
</evidence>
<name>X1SVH7_9ZZZZ</name>
<dbReference type="AlphaFoldDB" id="X1SVH7"/>
<dbReference type="GO" id="GO:0004016">
    <property type="term" value="F:adenylate cyclase activity"/>
    <property type="evidence" value="ECO:0007669"/>
    <property type="project" value="TreeGrafter"/>
</dbReference>
<evidence type="ECO:0000256" key="3">
    <source>
        <dbReference type="ARBA" id="ARBA00022695"/>
    </source>
</evidence>
<proteinExistence type="predicted"/>
<dbReference type="PANTHER" id="PTHR34185:SF3">
    <property type="entry name" value="DNA INTEGRITY SCANNING PROTEIN DISA"/>
    <property type="match status" value="1"/>
</dbReference>